<feature type="transmembrane region" description="Helical" evidence="1">
    <location>
        <begin position="48"/>
        <end position="71"/>
    </location>
</feature>
<feature type="transmembrane region" description="Helical" evidence="1">
    <location>
        <begin position="18"/>
        <end position="36"/>
    </location>
</feature>
<sequence length="146" mass="16316">MTTSEYTVLRLKPKARRLFVPTLVLAVVSFALAFIVEQISPIDYNYALIAGAVIVVLFWFFPLLSYLACYLELTSARLVYRFGFLGLRKRQLPLSELSSIEIQKESALGGQVISILSVDGREFRVGGYAKTKHLAAEIEAWAKVAI</sequence>
<dbReference type="EMBL" id="CAEZWX010000082">
    <property type="protein sequence ID" value="CAB4672355.1"/>
    <property type="molecule type" value="Genomic_DNA"/>
</dbReference>
<dbReference type="AlphaFoldDB" id="A0A6J6MI17"/>
<proteinExistence type="predicted"/>
<protein>
    <submittedName>
        <fullName evidence="2">Unannotated protein</fullName>
    </submittedName>
</protein>
<keyword evidence="1" id="KW-1133">Transmembrane helix</keyword>
<organism evidence="2">
    <name type="scientific">freshwater metagenome</name>
    <dbReference type="NCBI Taxonomy" id="449393"/>
    <lineage>
        <taxon>unclassified sequences</taxon>
        <taxon>metagenomes</taxon>
        <taxon>ecological metagenomes</taxon>
    </lineage>
</organism>
<gene>
    <name evidence="2" type="ORF">UFOPK2328_00624</name>
</gene>
<keyword evidence="1" id="KW-0812">Transmembrane</keyword>
<evidence type="ECO:0000256" key="1">
    <source>
        <dbReference type="SAM" id="Phobius"/>
    </source>
</evidence>
<evidence type="ECO:0000313" key="2">
    <source>
        <dbReference type="EMBL" id="CAB4672355.1"/>
    </source>
</evidence>
<keyword evidence="1" id="KW-0472">Membrane</keyword>
<accession>A0A6J6MI17</accession>
<name>A0A6J6MI17_9ZZZZ</name>
<reference evidence="2" key="1">
    <citation type="submission" date="2020-05" db="EMBL/GenBank/DDBJ databases">
        <authorList>
            <person name="Chiriac C."/>
            <person name="Salcher M."/>
            <person name="Ghai R."/>
            <person name="Kavagutti S V."/>
        </authorList>
    </citation>
    <scope>NUCLEOTIDE SEQUENCE</scope>
</reference>